<evidence type="ECO:0000313" key="4">
    <source>
        <dbReference type="EMBL" id="EGP69555.1"/>
    </source>
</evidence>
<dbReference type="EMBL" id="AFQT01000026">
    <property type="protein sequence ID" value="EGP69555.1"/>
    <property type="molecule type" value="Genomic_DNA"/>
</dbReference>
<evidence type="ECO:0000256" key="3">
    <source>
        <dbReference type="SAM" id="SignalP"/>
    </source>
</evidence>
<organism evidence="4 5">
    <name type="scientific">Streptococcus mitis SK1073</name>
    <dbReference type="NCBI Taxonomy" id="1008452"/>
    <lineage>
        <taxon>Bacteria</taxon>
        <taxon>Bacillati</taxon>
        <taxon>Bacillota</taxon>
        <taxon>Bacilli</taxon>
        <taxon>Lactobacillales</taxon>
        <taxon>Streptococcaceae</taxon>
        <taxon>Streptococcus</taxon>
        <taxon>Streptococcus mitis group</taxon>
    </lineage>
</organism>
<keyword evidence="1" id="KW-0677">Repeat</keyword>
<name>F9HB38_STRMT</name>
<feature type="signal peptide" evidence="3">
    <location>
        <begin position="1"/>
        <end position="25"/>
    </location>
</feature>
<protein>
    <submittedName>
        <fullName evidence="4">Endo-beta-N-acetylglucosaminidase domain protein</fullName>
    </submittedName>
</protein>
<keyword evidence="3" id="KW-0732">Signal</keyword>
<feature type="chain" id="PRO_5038521782" evidence="3">
    <location>
        <begin position="26"/>
        <end position="451"/>
    </location>
</feature>
<dbReference type="Proteomes" id="UP000003815">
    <property type="component" value="Unassembled WGS sequence"/>
</dbReference>
<dbReference type="InterPro" id="IPR018337">
    <property type="entry name" value="Cell_wall/Cho-bd_repeat"/>
</dbReference>
<accession>F9HB38</accession>
<dbReference type="PATRIC" id="fig|1008452.3.peg.854"/>
<dbReference type="Gene3D" id="2.10.270.10">
    <property type="entry name" value="Cholin Binding"/>
    <property type="match status" value="2"/>
</dbReference>
<feature type="region of interest" description="Disordered" evidence="2">
    <location>
        <begin position="123"/>
        <end position="142"/>
    </location>
</feature>
<proteinExistence type="predicted"/>
<evidence type="ECO:0000256" key="1">
    <source>
        <dbReference type="ARBA" id="ARBA00022737"/>
    </source>
</evidence>
<sequence length="451" mass="50850">MKSKTVLVTSLAAATFGLVSLVDTAGVLPFSAQTVQADTQTINPSAKYYILVPKGSEVFKNWRGTANRPIIWATKTTPELSYFEESDRNYIANENKSGANYIEWKGTVEEFKEAIKKLTGKTTASSTPKTFNQSTTSQKDGWSGSSYYQNGTKVTSKWIFDKNYNSYFYLDASGNYVQNAWEGDYYLKSGGYMAKSEWIYDKNYGAYYYLTSDGYYARNTWVGNYYLKSNGKMAKSEWIYDKNYSSYYYLTSEGSYARNTWVGDYYLKSNGQMAKGEWIYDNNYSSYYYLTSEGSYARNTWVGDYYLKSNGQMAVNERTPDGYQVDGSGKWISSEGSHTASSSQATSLGISLYHVNDAMTYIDIALPSTPSSSYQVAYDFALVDANTGSVSTQTQFTVTYNPSLRAFQTRHFFSGTPDGSYRFVIKGKGQDGKVYDGQSVVFRVKNHRFVG</sequence>
<dbReference type="SUPFAM" id="SSF69360">
    <property type="entry name" value="Cell wall binding repeat"/>
    <property type="match status" value="1"/>
</dbReference>
<evidence type="ECO:0000313" key="5">
    <source>
        <dbReference type="Proteomes" id="UP000003815"/>
    </source>
</evidence>
<gene>
    <name evidence="4" type="ORF">HMPREF9958_1754</name>
</gene>
<evidence type="ECO:0000256" key="2">
    <source>
        <dbReference type="SAM" id="MobiDB-lite"/>
    </source>
</evidence>
<dbReference type="Pfam" id="PF19085">
    <property type="entry name" value="Choline_bind_2"/>
    <property type="match status" value="3"/>
</dbReference>
<comment type="caution">
    <text evidence="4">The sequence shown here is derived from an EMBL/GenBank/DDBJ whole genome shotgun (WGS) entry which is preliminary data.</text>
</comment>
<reference evidence="4 5" key="1">
    <citation type="submission" date="2011-05" db="EMBL/GenBank/DDBJ databases">
        <authorList>
            <person name="Durkin A.S."/>
            <person name="Radune D."/>
            <person name="Hostetler J."/>
            <person name="Torralba M."/>
            <person name="Gillis M."/>
            <person name="Methe B."/>
            <person name="Sutton G."/>
            <person name="Nelson K.E."/>
        </authorList>
    </citation>
    <scope>NUCLEOTIDE SEQUENCE [LARGE SCALE GENOMIC DNA]</scope>
    <source>
        <strain evidence="4 5">SK1073</strain>
    </source>
</reference>
<dbReference type="AlphaFoldDB" id="F9HB38"/>
<dbReference type="RefSeq" id="WP_000837855.1">
    <property type="nucleotide sequence ID" value="NZ_AFQT01000026.1"/>
</dbReference>